<reference evidence="3 4" key="1">
    <citation type="submission" date="2024-10" db="EMBL/GenBank/DDBJ databases">
        <title>Updated reference genomes for cyclostephanoid diatoms.</title>
        <authorList>
            <person name="Roberts W.R."/>
            <person name="Alverson A.J."/>
        </authorList>
    </citation>
    <scope>NUCLEOTIDE SEQUENCE [LARGE SCALE GENOMIC DNA]</scope>
    <source>
        <strain evidence="3 4">AJA276-08</strain>
    </source>
</reference>
<dbReference type="EMBL" id="JALLAZ020001647">
    <property type="protein sequence ID" value="KAL3769733.1"/>
    <property type="molecule type" value="Genomic_DNA"/>
</dbReference>
<keyword evidence="2" id="KW-0732">Signal</keyword>
<gene>
    <name evidence="3" type="ORF">ACHAW5_009193</name>
</gene>
<evidence type="ECO:0000256" key="1">
    <source>
        <dbReference type="SAM" id="MobiDB-lite"/>
    </source>
</evidence>
<comment type="caution">
    <text evidence="3">The sequence shown here is derived from an EMBL/GenBank/DDBJ whole genome shotgun (WGS) entry which is preliminary data.</text>
</comment>
<feature type="signal peptide" evidence="2">
    <location>
        <begin position="1"/>
        <end position="19"/>
    </location>
</feature>
<evidence type="ECO:0000256" key="2">
    <source>
        <dbReference type="SAM" id="SignalP"/>
    </source>
</evidence>
<dbReference type="Proteomes" id="UP001530315">
    <property type="component" value="Unassembled WGS sequence"/>
</dbReference>
<evidence type="ECO:0008006" key="5">
    <source>
        <dbReference type="Google" id="ProtNLM"/>
    </source>
</evidence>
<proteinExistence type="predicted"/>
<organism evidence="3 4">
    <name type="scientific">Stephanodiscus triporus</name>
    <dbReference type="NCBI Taxonomy" id="2934178"/>
    <lineage>
        <taxon>Eukaryota</taxon>
        <taxon>Sar</taxon>
        <taxon>Stramenopiles</taxon>
        <taxon>Ochrophyta</taxon>
        <taxon>Bacillariophyta</taxon>
        <taxon>Coscinodiscophyceae</taxon>
        <taxon>Thalassiosirophycidae</taxon>
        <taxon>Stephanodiscales</taxon>
        <taxon>Stephanodiscaceae</taxon>
        <taxon>Stephanodiscus</taxon>
    </lineage>
</organism>
<dbReference type="AlphaFoldDB" id="A0ABD3N344"/>
<evidence type="ECO:0000313" key="3">
    <source>
        <dbReference type="EMBL" id="KAL3769733.1"/>
    </source>
</evidence>
<feature type="chain" id="PRO_5044829359" description="WSC domain-containing protein" evidence="2">
    <location>
        <begin position="20"/>
        <end position="218"/>
    </location>
</feature>
<sequence>MKLPSIAFIALLAAAYAKSDEDEYFYPRRQNRRRINRVRIQNRDANDVGSIPTPAPVPSVTTGSPVMATTDEPTESPTNTCDSKNIQGTGQIKYIGKTACVDAAGNTFAYGELKNTQDNFQDCANACTKLGLTDLAGIDFNCGDETCNCLLNGSTETKAAQGAANPAFKTYVAGSGEGYPVKGRQVKAKLQPPGHTNNDVLCGSAQPKISELIFVKEA</sequence>
<keyword evidence="4" id="KW-1185">Reference proteome</keyword>
<accession>A0ABD3N344</accession>
<evidence type="ECO:0000313" key="4">
    <source>
        <dbReference type="Proteomes" id="UP001530315"/>
    </source>
</evidence>
<feature type="region of interest" description="Disordered" evidence="1">
    <location>
        <begin position="46"/>
        <end position="83"/>
    </location>
</feature>
<protein>
    <recommendedName>
        <fullName evidence="5">WSC domain-containing protein</fullName>
    </recommendedName>
</protein>
<name>A0ABD3N344_9STRA</name>